<evidence type="ECO:0000313" key="1">
    <source>
        <dbReference type="EMBL" id="SFS44769.1"/>
    </source>
</evidence>
<keyword evidence="2" id="KW-1185">Reference proteome</keyword>
<dbReference type="Pfam" id="PF26423">
    <property type="entry name" value="LWR_salt"/>
    <property type="match status" value="1"/>
</dbReference>
<protein>
    <recommendedName>
        <fullName evidence="3">LWR-salt protein</fullName>
    </recommendedName>
</protein>
<dbReference type="OrthoDB" id="202660at2157"/>
<dbReference type="EMBL" id="FOZS01000001">
    <property type="protein sequence ID" value="SFS44769.1"/>
    <property type="molecule type" value="Genomic_DNA"/>
</dbReference>
<name>A0A1I6PX64_9EURY</name>
<proteinExistence type="predicted"/>
<dbReference type="InterPro" id="IPR049798">
    <property type="entry name" value="LWR_salt"/>
</dbReference>
<evidence type="ECO:0008006" key="3">
    <source>
        <dbReference type="Google" id="ProtNLM"/>
    </source>
</evidence>
<dbReference type="RefSeq" id="WP_092901949.1">
    <property type="nucleotide sequence ID" value="NZ_FOZS01000001.1"/>
</dbReference>
<organism evidence="1 2">
    <name type="scientific">Halostagnicola kamekurae</name>
    <dbReference type="NCBI Taxonomy" id="619731"/>
    <lineage>
        <taxon>Archaea</taxon>
        <taxon>Methanobacteriati</taxon>
        <taxon>Methanobacteriota</taxon>
        <taxon>Stenosarchaea group</taxon>
        <taxon>Halobacteria</taxon>
        <taxon>Halobacteriales</taxon>
        <taxon>Natrialbaceae</taxon>
        <taxon>Halostagnicola</taxon>
    </lineage>
</organism>
<dbReference type="Proteomes" id="UP000199199">
    <property type="component" value="Unassembled WGS sequence"/>
</dbReference>
<gene>
    <name evidence="1" type="ORF">SAMN04488556_0844</name>
</gene>
<dbReference type="NCBIfam" id="NF033910">
    <property type="entry name" value="LWR_salt"/>
    <property type="match status" value="1"/>
</dbReference>
<sequence length="124" mass="14050">MEAQYVFGVRVRLEPDRTDVSVDPATVETTISVAAAEPGTDGWRFFRDVLWHGELADREYGRRLAADWLEHAAEIDAVDFRELRTDEAYLEALRTEIEGDLEVFNADSAREALSKYLGSSVRVE</sequence>
<dbReference type="AlphaFoldDB" id="A0A1I6PX64"/>
<accession>A0A1I6PX64</accession>
<reference evidence="2" key="1">
    <citation type="submission" date="2016-10" db="EMBL/GenBank/DDBJ databases">
        <authorList>
            <person name="Varghese N."/>
            <person name="Submissions S."/>
        </authorList>
    </citation>
    <scope>NUCLEOTIDE SEQUENCE [LARGE SCALE GENOMIC DNA]</scope>
    <source>
        <strain evidence="2">DSM 22427</strain>
    </source>
</reference>
<evidence type="ECO:0000313" key="2">
    <source>
        <dbReference type="Proteomes" id="UP000199199"/>
    </source>
</evidence>